<organism evidence="2 3">
    <name type="scientific">Streptomyces lichenis</name>
    <dbReference type="NCBI Taxonomy" id="2306967"/>
    <lineage>
        <taxon>Bacteria</taxon>
        <taxon>Bacillati</taxon>
        <taxon>Actinomycetota</taxon>
        <taxon>Actinomycetes</taxon>
        <taxon>Kitasatosporales</taxon>
        <taxon>Streptomycetaceae</taxon>
        <taxon>Streptomyces</taxon>
    </lineage>
</organism>
<keyword evidence="3" id="KW-1185">Reference proteome</keyword>
<keyword evidence="1" id="KW-0812">Transmembrane</keyword>
<dbReference type="Proteomes" id="UP001522868">
    <property type="component" value="Unassembled WGS sequence"/>
</dbReference>
<proteinExistence type="predicted"/>
<name>A0ABT0ICX5_9ACTN</name>
<evidence type="ECO:0000256" key="1">
    <source>
        <dbReference type="SAM" id="Phobius"/>
    </source>
</evidence>
<feature type="transmembrane region" description="Helical" evidence="1">
    <location>
        <begin position="25"/>
        <end position="51"/>
    </location>
</feature>
<keyword evidence="1" id="KW-0472">Membrane</keyword>
<gene>
    <name evidence="2" type="ORF">M1O15_17645</name>
</gene>
<dbReference type="EMBL" id="JALPTH010000016">
    <property type="protein sequence ID" value="MCK8679182.1"/>
    <property type="molecule type" value="Genomic_DNA"/>
</dbReference>
<evidence type="ECO:0008006" key="4">
    <source>
        <dbReference type="Google" id="ProtNLM"/>
    </source>
</evidence>
<evidence type="ECO:0000313" key="3">
    <source>
        <dbReference type="Proteomes" id="UP001522868"/>
    </source>
</evidence>
<comment type="caution">
    <text evidence="2">The sequence shown here is derived from an EMBL/GenBank/DDBJ whole genome shotgun (WGS) entry which is preliminary data.</text>
</comment>
<dbReference type="RefSeq" id="WP_248634856.1">
    <property type="nucleotide sequence ID" value="NZ_JALPTH010000016.1"/>
</dbReference>
<evidence type="ECO:0000313" key="2">
    <source>
        <dbReference type="EMBL" id="MCK8679182.1"/>
    </source>
</evidence>
<feature type="transmembrane region" description="Helical" evidence="1">
    <location>
        <begin position="57"/>
        <end position="77"/>
    </location>
</feature>
<feature type="transmembrane region" description="Helical" evidence="1">
    <location>
        <begin position="89"/>
        <end position="109"/>
    </location>
</feature>
<accession>A0ABT0ICX5</accession>
<reference evidence="2 3" key="1">
    <citation type="submission" date="2022-04" db="EMBL/GenBank/DDBJ databases">
        <title>Streptomyces sp. nov. LCR6-01 isolated from Lichen of Dirinaria sp.</title>
        <authorList>
            <person name="Kanchanasin P."/>
            <person name="Tanasupawat S."/>
            <person name="Phongsopitanun W."/>
        </authorList>
    </citation>
    <scope>NUCLEOTIDE SEQUENCE [LARGE SCALE GENOMIC DNA]</scope>
    <source>
        <strain evidence="2 3">LCR6-01</strain>
    </source>
</reference>
<protein>
    <recommendedName>
        <fullName evidence="4">MFS transporter</fullName>
    </recommendedName>
</protein>
<keyword evidence="1" id="KW-1133">Transmembrane helix</keyword>
<sequence>MNTAQTAPRPAPAPTAPARTTATRVFGGVGLVLLLPAFCLQMLTALLQAFTGALDPLLAGGGALSFSGLTGLAALCFREQAMAPRVRRRMVIAQWALLAVGSVPSWVVLF</sequence>